<accession>A0A438FT15</accession>
<organism evidence="1 2">
    <name type="scientific">Vitis vinifera</name>
    <name type="common">Grape</name>
    <dbReference type="NCBI Taxonomy" id="29760"/>
    <lineage>
        <taxon>Eukaryota</taxon>
        <taxon>Viridiplantae</taxon>
        <taxon>Streptophyta</taxon>
        <taxon>Embryophyta</taxon>
        <taxon>Tracheophyta</taxon>
        <taxon>Spermatophyta</taxon>
        <taxon>Magnoliopsida</taxon>
        <taxon>eudicotyledons</taxon>
        <taxon>Gunneridae</taxon>
        <taxon>Pentapetalae</taxon>
        <taxon>rosids</taxon>
        <taxon>Vitales</taxon>
        <taxon>Vitaceae</taxon>
        <taxon>Viteae</taxon>
        <taxon>Vitis</taxon>
    </lineage>
</organism>
<dbReference type="AlphaFoldDB" id="A0A438FT15"/>
<comment type="caution">
    <text evidence="1">The sequence shown here is derived from an EMBL/GenBank/DDBJ whole genome shotgun (WGS) entry which is preliminary data.</text>
</comment>
<evidence type="ECO:0000313" key="1">
    <source>
        <dbReference type="EMBL" id="RVW63097.1"/>
    </source>
</evidence>
<evidence type="ECO:0000313" key="2">
    <source>
        <dbReference type="Proteomes" id="UP000288805"/>
    </source>
</evidence>
<gene>
    <name evidence="1" type="ORF">CK203_057492</name>
</gene>
<dbReference type="EMBL" id="QGNW01000749">
    <property type="protein sequence ID" value="RVW63097.1"/>
    <property type="molecule type" value="Genomic_DNA"/>
</dbReference>
<name>A0A438FT15_VITVI</name>
<proteinExistence type="predicted"/>
<sequence>MRYCDSSHKLMKIILFMRQLTEKWEICKHGKLPYSKGTSVVSGRGWERSKPTTPRCKDINKFPNEEWRFSSGGLIASTFLHTGNHGSLQQELYDQLFRISEHFPYMGSWRTPVSGTSFFLKM</sequence>
<reference evidence="1 2" key="1">
    <citation type="journal article" date="2018" name="PLoS Genet.">
        <title>Population sequencing reveals clonal diversity and ancestral inbreeding in the grapevine cultivar Chardonnay.</title>
        <authorList>
            <person name="Roach M.J."/>
            <person name="Johnson D.L."/>
            <person name="Bohlmann J."/>
            <person name="van Vuuren H.J."/>
            <person name="Jones S.J."/>
            <person name="Pretorius I.S."/>
            <person name="Schmidt S.A."/>
            <person name="Borneman A.R."/>
        </authorList>
    </citation>
    <scope>NUCLEOTIDE SEQUENCE [LARGE SCALE GENOMIC DNA]</scope>
    <source>
        <strain evidence="2">cv. Chardonnay</strain>
        <tissue evidence="1">Leaf</tissue>
    </source>
</reference>
<dbReference type="Proteomes" id="UP000288805">
    <property type="component" value="Unassembled WGS sequence"/>
</dbReference>
<protein>
    <submittedName>
        <fullName evidence="1">Uncharacterized protein</fullName>
    </submittedName>
</protein>